<feature type="transmembrane region" description="Helical" evidence="1">
    <location>
        <begin position="27"/>
        <end position="49"/>
    </location>
</feature>
<evidence type="ECO:0000313" key="3">
    <source>
        <dbReference type="Proteomes" id="UP000004959"/>
    </source>
</evidence>
<dbReference type="PATRIC" id="fig|1045004.4.peg.1539"/>
<keyword evidence="3" id="KW-1185">Reference proteome</keyword>
<comment type="caution">
    <text evidence="2">The sequence shown here is derived from an EMBL/GenBank/DDBJ whole genome shotgun (WGS) entry which is preliminary data.</text>
</comment>
<dbReference type="Proteomes" id="UP000004959">
    <property type="component" value="Chromosome"/>
</dbReference>
<keyword evidence="1" id="KW-1133">Transmembrane helix</keyword>
<dbReference type="eggNOG" id="COG3238">
    <property type="taxonomic scope" value="Bacteria"/>
</dbReference>
<dbReference type="PANTHER" id="PTHR34821:SF2">
    <property type="entry name" value="INNER MEMBRANE PROTEIN YDCZ"/>
    <property type="match status" value="1"/>
</dbReference>
<dbReference type="PANTHER" id="PTHR34821">
    <property type="entry name" value="INNER MEMBRANE PROTEIN YDCZ"/>
    <property type="match status" value="1"/>
</dbReference>
<feature type="transmembrane region" description="Helical" evidence="1">
    <location>
        <begin position="126"/>
        <end position="146"/>
    </location>
</feature>
<proteinExistence type="predicted"/>
<feature type="transmembrane region" description="Helical" evidence="1">
    <location>
        <begin position="69"/>
        <end position="89"/>
    </location>
</feature>
<accession>G9WH80</accession>
<protein>
    <submittedName>
        <fullName evidence="2">Integral membrane protein</fullName>
    </submittedName>
</protein>
<dbReference type="STRING" id="336988.NT96_01490"/>
<feature type="transmembrane region" description="Helical" evidence="1">
    <location>
        <begin position="295"/>
        <end position="314"/>
    </location>
</feature>
<dbReference type="AlphaFoldDB" id="G9WH80"/>
<feature type="transmembrane region" description="Helical" evidence="1">
    <location>
        <begin position="265"/>
        <end position="283"/>
    </location>
</feature>
<dbReference type="RefSeq" id="WP_007746666.1">
    <property type="nucleotide sequence ID" value="NZ_CM001398.1"/>
</dbReference>
<dbReference type="GO" id="GO:0005886">
    <property type="term" value="C:plasma membrane"/>
    <property type="evidence" value="ECO:0007669"/>
    <property type="project" value="TreeGrafter"/>
</dbReference>
<sequence length="317" mass="33945">MFAIIIGLSIGVGLPIQTAINSRLRTLLASPLLSSMISFTIGAAFLLIVNWLVSGKAGINLSLAANQPFWIWTGGIFGVIFLTGNILLFPKLGSVQTVIMPIVGQIVMSMLIDNFGWFFSPKHTLGFLRVIGALLLLAGVFLAVAARDLFASIRTSRLQQARPSSSNRLLSWVWRVSGFVIGMFSATQTAINGHLGIILHSPIKSALVSFVVGTVVLWLLVLIVEHGYHLSIAAHQKAPWWIWIGGLIGALFVLGNAYLVPLIGTGLTVVVVLLGQIAGSMLVDQFGWFAAKKNPVDLAQIAGIVLMVAGVALIKLF</sequence>
<keyword evidence="1" id="KW-0812">Transmembrane</keyword>
<dbReference type="HOGENOM" id="CLU_068878_0_0_9"/>
<gene>
    <name evidence="2" type="ORF">OKIT_1568</name>
</gene>
<evidence type="ECO:0000313" key="2">
    <source>
        <dbReference type="EMBL" id="EHN59646.1"/>
    </source>
</evidence>
<feature type="transmembrane region" description="Helical" evidence="1">
    <location>
        <begin position="240"/>
        <end position="259"/>
    </location>
</feature>
<name>G9WH80_9LACO</name>
<feature type="transmembrane region" description="Helical" evidence="1">
    <location>
        <begin position="206"/>
        <end position="228"/>
    </location>
</feature>
<dbReference type="EMBL" id="AFVZ01000001">
    <property type="protein sequence ID" value="EHN59646.1"/>
    <property type="molecule type" value="Genomic_DNA"/>
</dbReference>
<feature type="transmembrane region" description="Helical" evidence="1">
    <location>
        <begin position="98"/>
        <end position="120"/>
    </location>
</feature>
<reference evidence="2 3" key="1">
    <citation type="journal article" date="2012" name="PLoS ONE">
        <title>Functional divergence in the genus oenococcus as predicted by genome sequencing of the newly-described species, Oenococcus kitaharae.</title>
        <authorList>
            <person name="Borneman A.R."/>
            <person name="McCarthy J.M."/>
            <person name="Chambers P.J."/>
            <person name="Bartowsky E.J."/>
        </authorList>
    </citation>
    <scope>NUCLEOTIDE SEQUENCE [LARGE SCALE GENOMIC DNA]</scope>
    <source>
        <strain evidence="3">DSM17330</strain>
    </source>
</reference>
<dbReference type="Pfam" id="PF04657">
    <property type="entry name" value="DMT_YdcZ"/>
    <property type="match status" value="2"/>
</dbReference>
<dbReference type="InterPro" id="IPR006750">
    <property type="entry name" value="YdcZ"/>
</dbReference>
<keyword evidence="1" id="KW-0472">Membrane</keyword>
<dbReference type="OrthoDB" id="7864805at2"/>
<organism evidence="2 3">
    <name type="scientific">Oenococcus kitaharae DSM 17330</name>
    <dbReference type="NCBI Taxonomy" id="1045004"/>
    <lineage>
        <taxon>Bacteria</taxon>
        <taxon>Bacillati</taxon>
        <taxon>Bacillota</taxon>
        <taxon>Bacilli</taxon>
        <taxon>Lactobacillales</taxon>
        <taxon>Lactobacillaceae</taxon>
        <taxon>Oenococcus</taxon>
    </lineage>
</organism>
<evidence type="ECO:0000256" key="1">
    <source>
        <dbReference type="SAM" id="Phobius"/>
    </source>
</evidence>